<comment type="cofactor">
    <cofactor evidence="2">
        <name>Mg(2+)</name>
        <dbReference type="ChEBI" id="CHEBI:18420"/>
    </cofactor>
    <text evidence="2">Binds 2 magnesium ions per subunit.</text>
</comment>
<dbReference type="Gene3D" id="2.120.10.30">
    <property type="entry name" value="TolB, C-terminal domain"/>
    <property type="match status" value="1"/>
</dbReference>
<dbReference type="Proteomes" id="UP000663860">
    <property type="component" value="Unassembled WGS sequence"/>
</dbReference>
<dbReference type="Gene3D" id="1.10.4080.10">
    <property type="entry name" value="ADP-ribosylation/Crystallin J1"/>
    <property type="match status" value="1"/>
</dbReference>
<dbReference type="Pfam" id="PF01436">
    <property type="entry name" value="NHL"/>
    <property type="match status" value="1"/>
</dbReference>
<dbReference type="PANTHER" id="PTHR16222:SF12">
    <property type="entry name" value="ADP-RIBOSYLGLYCOHYDROLASE-RELATED"/>
    <property type="match status" value="1"/>
</dbReference>
<gene>
    <name evidence="5" type="ORF">IZO911_LOCUS25405</name>
</gene>
<feature type="binding site" evidence="2">
    <location>
        <position position="391"/>
    </location>
    <ligand>
        <name>Mg(2+)</name>
        <dbReference type="ChEBI" id="CHEBI:18420"/>
        <label>1</label>
    </ligand>
</feature>
<feature type="region of interest" description="Disordered" evidence="4">
    <location>
        <begin position="1"/>
        <end position="47"/>
    </location>
</feature>
<feature type="binding site" evidence="2">
    <location>
        <position position="612"/>
    </location>
    <ligand>
        <name>Mg(2+)</name>
        <dbReference type="ChEBI" id="CHEBI:18420"/>
        <label>1</label>
    </ligand>
</feature>
<dbReference type="SUPFAM" id="SSF63829">
    <property type="entry name" value="Calcium-dependent phosphotriesterase"/>
    <property type="match status" value="1"/>
</dbReference>
<dbReference type="InterPro" id="IPR050792">
    <property type="entry name" value="ADP-ribosylglycohydrolase"/>
</dbReference>
<feature type="binding site" evidence="2">
    <location>
        <position position="392"/>
    </location>
    <ligand>
        <name>Mg(2+)</name>
        <dbReference type="ChEBI" id="CHEBI:18420"/>
        <label>1</label>
    </ligand>
</feature>
<dbReference type="Gene3D" id="2.40.10.500">
    <property type="match status" value="1"/>
</dbReference>
<evidence type="ECO:0000256" key="1">
    <source>
        <dbReference type="ARBA" id="ARBA00022737"/>
    </source>
</evidence>
<feature type="binding site" evidence="2">
    <location>
        <position position="613"/>
    </location>
    <ligand>
        <name>Mg(2+)</name>
        <dbReference type="ChEBI" id="CHEBI:18420"/>
        <label>1</label>
    </ligand>
</feature>
<dbReference type="PANTHER" id="PTHR16222">
    <property type="entry name" value="ADP-RIBOSYLGLYCOHYDROLASE"/>
    <property type="match status" value="1"/>
</dbReference>
<proteinExistence type="predicted"/>
<evidence type="ECO:0000256" key="2">
    <source>
        <dbReference type="PIRSR" id="PIRSR605502-1"/>
    </source>
</evidence>
<feature type="repeat" description="NHL" evidence="3">
    <location>
        <begin position="327"/>
        <end position="370"/>
    </location>
</feature>
<evidence type="ECO:0000256" key="4">
    <source>
        <dbReference type="SAM" id="MobiDB-lite"/>
    </source>
</evidence>
<reference evidence="5" key="1">
    <citation type="submission" date="2021-02" db="EMBL/GenBank/DDBJ databases">
        <authorList>
            <person name="Nowell W R."/>
        </authorList>
    </citation>
    <scope>NUCLEOTIDE SEQUENCE</scope>
</reference>
<sequence length="771" mass="83854">MTTSSTTTSTTSSTSSSSITSTTSSSSTTSSTSSSSTASSTSTTTTTETTITFTPSGIYALKIPTCATWNQTGITVAGNANGTAGSDLGSLRGPVSIFVDNNNTLYVCDRSNNRIMKYYANTNTGIVVAGNLTAGNSSSQLKLPKGVAVDQYGAIIVADSSNYRIQRFPFGSTVATTIAKNSSSNLLGQIRDLHIDVNNNIYVTDSDYNQIVKYYPNSGIGVILAPTNGAGSGADQVNAPFGNFVDGNQTLYIADSGNQRVQMWAVGATSGVTIAGVAGVAGSNLTLLNNPNAVIVDNNGYIYVADGNNDRIVKWTTNYTAGGICVVGCTGSTGVANNQFNGVRDLKFDTQGNLYVTDQQNYRIQKFMIQLPTSGCPTSGGKFQLKPGQFTDDGSMALCLSIALLDNENNIHSSIKQMNLYRRWYENGYLSSNGECFDIGITVRIALNKFISNSDQSETAYYGNTSDKASGNGSLMRLAPIALLYYQDPSHAVTEAMNSSKTTHASILCLDSCRIYTVLIIGALQGFSKDDLLNTDQVFVPNGLPNDYWINNPLDADVFKVINGSYKQLNPPEIKASGFVIETMEAALWAFYHTNSFEEGALKAVNLGNDADTVGAIYGMLAGAFYGIDSIPNEWKEKCYFNDLVQTISDELFRQSQIRTNVSVVYKKLLEVYDDLAKFYSGTIKRRVLPCPKQYKSMVEFNEDIQQLHSIYESVLKPLDEDQEMITNEEKQLIFNRSKTILKQFLILIEDDKHSLTIKWLRNVNPFSQKK</sequence>
<organism evidence="5 6">
    <name type="scientific">Adineta steineri</name>
    <dbReference type="NCBI Taxonomy" id="433720"/>
    <lineage>
        <taxon>Eukaryota</taxon>
        <taxon>Metazoa</taxon>
        <taxon>Spiralia</taxon>
        <taxon>Gnathifera</taxon>
        <taxon>Rotifera</taxon>
        <taxon>Eurotatoria</taxon>
        <taxon>Bdelloidea</taxon>
        <taxon>Adinetida</taxon>
        <taxon>Adinetidae</taxon>
        <taxon>Adineta</taxon>
    </lineage>
</organism>
<accession>A0A814S914</accession>
<dbReference type="SUPFAM" id="SSF101478">
    <property type="entry name" value="ADP-ribosylglycohydrolase"/>
    <property type="match status" value="1"/>
</dbReference>
<protein>
    <submittedName>
        <fullName evidence="5">Uncharacterized protein</fullName>
    </submittedName>
</protein>
<evidence type="ECO:0000313" key="6">
    <source>
        <dbReference type="Proteomes" id="UP000663860"/>
    </source>
</evidence>
<dbReference type="Pfam" id="PF03747">
    <property type="entry name" value="ADP_ribosyl_GH"/>
    <property type="match status" value="1"/>
</dbReference>
<name>A0A814S914_9BILA</name>
<keyword evidence="2" id="KW-0479">Metal-binding</keyword>
<evidence type="ECO:0000256" key="3">
    <source>
        <dbReference type="PROSITE-ProRule" id="PRU00504"/>
    </source>
</evidence>
<dbReference type="InterPro" id="IPR036705">
    <property type="entry name" value="Ribosyl_crysJ1_sf"/>
</dbReference>
<dbReference type="InterPro" id="IPR011042">
    <property type="entry name" value="6-blade_b-propeller_TolB-like"/>
</dbReference>
<dbReference type="GO" id="GO:0046872">
    <property type="term" value="F:metal ion binding"/>
    <property type="evidence" value="ECO:0007669"/>
    <property type="project" value="UniProtKB-KW"/>
</dbReference>
<dbReference type="PROSITE" id="PS51125">
    <property type="entry name" value="NHL"/>
    <property type="match status" value="3"/>
</dbReference>
<feature type="binding site" evidence="2">
    <location>
        <position position="610"/>
    </location>
    <ligand>
        <name>Mg(2+)</name>
        <dbReference type="ChEBI" id="CHEBI:18420"/>
        <label>1</label>
    </ligand>
</feature>
<feature type="repeat" description="NHL" evidence="3">
    <location>
        <begin position="140"/>
        <end position="171"/>
    </location>
</feature>
<dbReference type="InterPro" id="IPR001258">
    <property type="entry name" value="NHL_repeat"/>
</dbReference>
<dbReference type="CDD" id="cd05819">
    <property type="entry name" value="NHL"/>
    <property type="match status" value="1"/>
</dbReference>
<keyword evidence="1" id="KW-0677">Repeat</keyword>
<feature type="repeat" description="NHL" evidence="3">
    <location>
        <begin position="82"/>
        <end position="121"/>
    </location>
</feature>
<comment type="caution">
    <text evidence="5">The sequence shown here is derived from an EMBL/GenBank/DDBJ whole genome shotgun (WGS) entry which is preliminary data.</text>
</comment>
<dbReference type="EMBL" id="CAJNOE010000317">
    <property type="protein sequence ID" value="CAF1144236.1"/>
    <property type="molecule type" value="Genomic_DNA"/>
</dbReference>
<keyword evidence="2" id="KW-0460">Magnesium</keyword>
<dbReference type="AlphaFoldDB" id="A0A814S914"/>
<dbReference type="InterPro" id="IPR005502">
    <property type="entry name" value="Ribosyl_crysJ1"/>
</dbReference>
<feature type="binding site" evidence="2">
    <location>
        <position position="393"/>
    </location>
    <ligand>
        <name>Mg(2+)</name>
        <dbReference type="ChEBI" id="CHEBI:18420"/>
        <label>1</label>
    </ligand>
</feature>
<evidence type="ECO:0000313" key="5">
    <source>
        <dbReference type="EMBL" id="CAF1144236.1"/>
    </source>
</evidence>